<dbReference type="SMART" id="SM00317">
    <property type="entry name" value="SET"/>
    <property type="match status" value="1"/>
</dbReference>
<feature type="compositionally biased region" description="Basic residues" evidence="6">
    <location>
        <begin position="691"/>
        <end position="702"/>
    </location>
</feature>
<dbReference type="PROSITE" id="PS50280">
    <property type="entry name" value="SET"/>
    <property type="match status" value="1"/>
</dbReference>
<keyword evidence="10" id="KW-1185">Reference proteome</keyword>
<dbReference type="Pfam" id="PF18600">
    <property type="entry name" value="Ezh2_MCSS_fung"/>
    <property type="match status" value="1"/>
</dbReference>
<reference evidence="9" key="1">
    <citation type="submission" date="2022-07" db="EMBL/GenBank/DDBJ databases">
        <title>Fungi with potential for degradation of polypropylene.</title>
        <authorList>
            <person name="Gostincar C."/>
        </authorList>
    </citation>
    <scope>NUCLEOTIDE SEQUENCE</scope>
    <source>
        <strain evidence="9">EXF-13308</strain>
    </source>
</reference>
<evidence type="ECO:0000256" key="2">
    <source>
        <dbReference type="ARBA" id="ARBA00022679"/>
    </source>
</evidence>
<name>A0AA38R0T1_9PEZI</name>
<evidence type="ECO:0000313" key="9">
    <source>
        <dbReference type="EMBL" id="KAJ9130860.1"/>
    </source>
</evidence>
<dbReference type="GO" id="GO:0032259">
    <property type="term" value="P:methylation"/>
    <property type="evidence" value="ECO:0007669"/>
    <property type="project" value="UniProtKB-KW"/>
</dbReference>
<dbReference type="InterPro" id="IPR026489">
    <property type="entry name" value="CXC_dom"/>
</dbReference>
<dbReference type="GO" id="GO:0031507">
    <property type="term" value="P:heterochromatin formation"/>
    <property type="evidence" value="ECO:0007669"/>
    <property type="project" value="TreeGrafter"/>
</dbReference>
<keyword evidence="4" id="KW-0805">Transcription regulation</keyword>
<feature type="compositionally biased region" description="Acidic residues" evidence="6">
    <location>
        <begin position="802"/>
        <end position="821"/>
    </location>
</feature>
<feature type="domain" description="SET" evidence="7">
    <location>
        <begin position="467"/>
        <end position="596"/>
    </location>
</feature>
<keyword evidence="2" id="KW-0808">Transferase</keyword>
<evidence type="ECO:0000313" key="10">
    <source>
        <dbReference type="Proteomes" id="UP001174694"/>
    </source>
</evidence>
<dbReference type="Proteomes" id="UP001174694">
    <property type="component" value="Unassembled WGS sequence"/>
</dbReference>
<gene>
    <name evidence="9" type="ORF">NKR23_g11992</name>
</gene>
<dbReference type="GO" id="GO:0003682">
    <property type="term" value="F:chromatin binding"/>
    <property type="evidence" value="ECO:0007669"/>
    <property type="project" value="TreeGrafter"/>
</dbReference>
<dbReference type="Pfam" id="PF18601">
    <property type="entry name" value="EZH2_N"/>
    <property type="match status" value="1"/>
</dbReference>
<dbReference type="Gene3D" id="2.170.270.10">
    <property type="entry name" value="SET domain"/>
    <property type="match status" value="1"/>
</dbReference>
<dbReference type="EMBL" id="JANBVO010000077">
    <property type="protein sequence ID" value="KAJ9130860.1"/>
    <property type="molecule type" value="Genomic_DNA"/>
</dbReference>
<dbReference type="InterPro" id="IPR001214">
    <property type="entry name" value="SET_dom"/>
</dbReference>
<feature type="compositionally biased region" description="Basic residues" evidence="6">
    <location>
        <begin position="881"/>
        <end position="895"/>
    </location>
</feature>
<dbReference type="InterPro" id="IPR046341">
    <property type="entry name" value="SET_dom_sf"/>
</dbReference>
<dbReference type="InterPro" id="IPR040595">
    <property type="entry name" value="EZH2_N"/>
</dbReference>
<dbReference type="InterPro" id="IPR048360">
    <property type="entry name" value="Ezh2_CXC_fung"/>
</dbReference>
<evidence type="ECO:0000259" key="7">
    <source>
        <dbReference type="PROSITE" id="PS50280"/>
    </source>
</evidence>
<feature type="compositionally biased region" description="Basic residues" evidence="6">
    <location>
        <begin position="640"/>
        <end position="652"/>
    </location>
</feature>
<keyword evidence="3" id="KW-0949">S-adenosyl-L-methionine</keyword>
<dbReference type="SUPFAM" id="SSF82199">
    <property type="entry name" value="SET domain"/>
    <property type="match status" value="1"/>
</dbReference>
<comment type="caution">
    <text evidence="9">The sequence shown here is derived from an EMBL/GenBank/DDBJ whole genome shotgun (WGS) entry which is preliminary data.</text>
</comment>
<evidence type="ECO:0000256" key="1">
    <source>
        <dbReference type="ARBA" id="ARBA00022603"/>
    </source>
</evidence>
<evidence type="ECO:0000259" key="8">
    <source>
        <dbReference type="PROSITE" id="PS51633"/>
    </source>
</evidence>
<feature type="compositionally biased region" description="Acidic residues" evidence="6">
    <location>
        <begin position="848"/>
        <end position="877"/>
    </location>
</feature>
<feature type="region of interest" description="Disordered" evidence="6">
    <location>
        <begin position="610"/>
        <end position="895"/>
    </location>
</feature>
<dbReference type="PROSITE" id="PS51633">
    <property type="entry name" value="CXC"/>
    <property type="match status" value="1"/>
</dbReference>
<dbReference type="PANTHER" id="PTHR45747:SF4">
    <property type="entry name" value="HISTONE-LYSINE N-METHYLTRANSFERASE E(Z)"/>
    <property type="match status" value="1"/>
</dbReference>
<evidence type="ECO:0000256" key="4">
    <source>
        <dbReference type="ARBA" id="ARBA00023015"/>
    </source>
</evidence>
<dbReference type="Pfam" id="PF21509">
    <property type="entry name" value="Ezh2-like__CXC_fung"/>
    <property type="match status" value="1"/>
</dbReference>
<sequence length="895" mass="100284">MLKFVPHLRDLEKNEEVKYSRWIKELEAMDAQSGFKANSLDRPQKIAKTRQEETAAELSLYVERWIGKLGLENCSKSTLIRYMASQGEKDDKMTPQQKSSLLNSYSEDIGSPQAVKAAKLFTEAFDRVYKPLGVALSDVLLLDESVETIVDCRKLVKDGKVDNPGGEQLLEFVEYWLQSYTILGCLICYSHSCEHGEYDVDNQKRTFSVDTIGRFGNLLKKRRTRELWAKKQNPDGAGFKQCGPCKNQCYKNYDVGNLNAHVDPWTEDDTMLLRCLFASLAEGNIKPACAGAVLLGRRCWDVYRKLKELDLALPELDAKPEPPKIKPVNWYDRNRKMLMGDWQDMTVSHEHARREILDPCRHDGPCGPSAQCPCWKNGLLCERFCRCTAMTCPIKFTGCACHSSGKTCLQRKQEGRPCICVQLNRECDPVLCTGCGARERADPQNRNDEFLHATGCQNVALQRGQQKAVVLGKSQLEGCGYGLFTAQDIGQDDFVIEYKGELITHDEGVRREARRGDVFDEGSSSSYLFTLLEQEGIWVDAAIYGNLSRYINHASEHDKRGSNITPKILYVNGEFRIRFSALRDIRAGEELFFNYGENFPNLTQKLLDSKEADDDDDAAAPAPAAKGKGGRPRRQDGKPVARKTTARKKNGGARKEAPDLTEDIIDPATWDLDKFLDDEDGDPMYNPSGYKARRTRKRKRGGRGGARGVASTRDHEDDDTEDVEYRPGESQDDVDSGAVSEVVKKPRGRRPGRPPGGARRADTAVTAEDSDAPLPPLSTPRKRGRSARGSKAQPQQQQQQQQEEEEEEEEEEPEPDVESDEPIIQVPPPAPGSGGGGAGRKRKRVTDSEDEDEAALAAEDGDESESEYDSEDDDDDVVDRSRRKRQKPARYRSDG</sequence>
<keyword evidence="1" id="KW-0489">Methyltransferase</keyword>
<protein>
    <submittedName>
        <fullName evidence="9">Histone-lysine N-methyltransferase EZH2</fullName>
    </submittedName>
</protein>
<evidence type="ECO:0000256" key="5">
    <source>
        <dbReference type="ARBA" id="ARBA00023163"/>
    </source>
</evidence>
<accession>A0AA38R0T1</accession>
<organism evidence="9 10">
    <name type="scientific">Pleurostoma richardsiae</name>
    <dbReference type="NCBI Taxonomy" id="41990"/>
    <lineage>
        <taxon>Eukaryota</taxon>
        <taxon>Fungi</taxon>
        <taxon>Dikarya</taxon>
        <taxon>Ascomycota</taxon>
        <taxon>Pezizomycotina</taxon>
        <taxon>Sordariomycetes</taxon>
        <taxon>Sordariomycetidae</taxon>
        <taxon>Calosphaeriales</taxon>
        <taxon>Pleurostomataceae</taxon>
        <taxon>Pleurostoma</taxon>
    </lineage>
</organism>
<dbReference type="GO" id="GO:0046976">
    <property type="term" value="F:histone H3K27 methyltransferase activity"/>
    <property type="evidence" value="ECO:0007669"/>
    <property type="project" value="TreeGrafter"/>
</dbReference>
<dbReference type="PANTHER" id="PTHR45747">
    <property type="entry name" value="HISTONE-LYSINE N-METHYLTRANSFERASE E(Z)"/>
    <property type="match status" value="1"/>
</dbReference>
<dbReference type="AlphaFoldDB" id="A0AA38R0T1"/>
<evidence type="ECO:0000256" key="3">
    <source>
        <dbReference type="ARBA" id="ARBA00022691"/>
    </source>
</evidence>
<dbReference type="InterPro" id="IPR040968">
    <property type="entry name" value="EZH2_MCSS_fung"/>
</dbReference>
<dbReference type="Pfam" id="PF00856">
    <property type="entry name" value="SET"/>
    <property type="match status" value="1"/>
</dbReference>
<evidence type="ECO:0000256" key="6">
    <source>
        <dbReference type="SAM" id="MobiDB-lite"/>
    </source>
</evidence>
<dbReference type="InterPro" id="IPR045318">
    <property type="entry name" value="EZH1/2-like"/>
</dbReference>
<feature type="domain" description="CXC" evidence="8">
    <location>
        <begin position="333"/>
        <end position="452"/>
    </location>
</feature>
<proteinExistence type="predicted"/>
<keyword evidence="5" id="KW-0804">Transcription</keyword>
<dbReference type="GO" id="GO:0005634">
    <property type="term" value="C:nucleus"/>
    <property type="evidence" value="ECO:0007669"/>
    <property type="project" value="TreeGrafter"/>
</dbReference>